<dbReference type="HOGENOM" id="CLU_3307289_0_0_9"/>
<evidence type="ECO:0000313" key="2">
    <source>
        <dbReference type="EMBL" id="EDP18010.1"/>
    </source>
</evidence>
<dbReference type="PaxDb" id="411902-CLOBOL_01662"/>
<dbReference type="AlphaFoldDB" id="A8RLL4"/>
<keyword evidence="1" id="KW-0472">Membrane</keyword>
<keyword evidence="1" id="KW-0812">Transmembrane</keyword>
<proteinExistence type="predicted"/>
<organism evidence="2 3">
    <name type="scientific">Enterocloster bolteae (strain ATCC BAA-613 / DSM 15670 / CCUG 46953 / JCM 12243 / WAL 16351)</name>
    <name type="common">Clostridium bolteae</name>
    <dbReference type="NCBI Taxonomy" id="411902"/>
    <lineage>
        <taxon>Bacteria</taxon>
        <taxon>Bacillati</taxon>
        <taxon>Bacillota</taxon>
        <taxon>Clostridia</taxon>
        <taxon>Lachnospirales</taxon>
        <taxon>Lachnospiraceae</taxon>
        <taxon>Enterocloster</taxon>
    </lineage>
</organism>
<accession>A8RLL4</accession>
<name>A8RLL4_ENTBW</name>
<protein>
    <submittedName>
        <fullName evidence="2">Uncharacterized protein</fullName>
    </submittedName>
</protein>
<comment type="caution">
    <text evidence="2">The sequence shown here is derived from an EMBL/GenBank/DDBJ whole genome shotgun (WGS) entry which is preliminary data.</text>
</comment>
<sequence length="39" mass="4515">MSGQILSAAIFYIRFIIPFFTGLYYILILTMELRLKNSG</sequence>
<reference evidence="2 3" key="2">
    <citation type="submission" date="2007-09" db="EMBL/GenBank/DDBJ databases">
        <title>Draft genome sequence of Clostridium bolteae (ATCC BAA-613).</title>
        <authorList>
            <person name="Sudarsanam P."/>
            <person name="Ley R."/>
            <person name="Guruge J."/>
            <person name="Turnbaugh P.J."/>
            <person name="Mahowald M."/>
            <person name="Liep D."/>
            <person name="Gordon J."/>
        </authorList>
    </citation>
    <scope>NUCLEOTIDE SEQUENCE [LARGE SCALE GENOMIC DNA]</scope>
    <source>
        <strain evidence="3">ATCC BAA-613 / DSM 15670 / CCUG 46953 / JCM 12243 / WAL 16351</strain>
    </source>
</reference>
<gene>
    <name evidence="2" type="ORF">CLOBOL_01662</name>
</gene>
<dbReference type="Proteomes" id="UP000005396">
    <property type="component" value="Unassembled WGS sequence"/>
</dbReference>
<evidence type="ECO:0000256" key="1">
    <source>
        <dbReference type="SAM" id="Phobius"/>
    </source>
</evidence>
<dbReference type="EMBL" id="ABCC02000018">
    <property type="protein sequence ID" value="EDP18010.1"/>
    <property type="molecule type" value="Genomic_DNA"/>
</dbReference>
<evidence type="ECO:0000313" key="3">
    <source>
        <dbReference type="Proteomes" id="UP000005396"/>
    </source>
</evidence>
<reference evidence="2 3" key="1">
    <citation type="submission" date="2007-08" db="EMBL/GenBank/DDBJ databases">
        <authorList>
            <person name="Fulton L."/>
            <person name="Clifton S."/>
            <person name="Fulton B."/>
            <person name="Xu J."/>
            <person name="Minx P."/>
            <person name="Pepin K.H."/>
            <person name="Johnson M."/>
            <person name="Thiruvilangam P."/>
            <person name="Bhonagiri V."/>
            <person name="Nash W.E."/>
            <person name="Mardis E.R."/>
            <person name="Wilson R.K."/>
        </authorList>
    </citation>
    <scope>NUCLEOTIDE SEQUENCE [LARGE SCALE GENOMIC DNA]</scope>
    <source>
        <strain evidence="3">ATCC BAA-613 / DSM 15670 / CCUG 46953 / JCM 12243 / WAL 16351</strain>
    </source>
</reference>
<keyword evidence="1" id="KW-1133">Transmembrane helix</keyword>
<feature type="transmembrane region" description="Helical" evidence="1">
    <location>
        <begin position="6"/>
        <end position="27"/>
    </location>
</feature>